<accession>A0A1B9ATH2</accession>
<dbReference type="SUPFAM" id="SSF109604">
    <property type="entry name" value="HD-domain/PDEase-like"/>
    <property type="match status" value="1"/>
</dbReference>
<sequence length="288" mass="33427">MNLIEKAINFAAIAHKRQVRKVADIPYIAHPFAVGMMLQKAGCADEVIAAGILHDTLEDTEATYDQLVTEFGRQAADIVQAASEQDKTLPWEERKRATIEALPFVTKEALQVIVCDKLHNIRSIYESVETEGAKAWEHFNQGKSNQHWYYSNILKQLKARRGEFKLIRDLESEVNRLFIGREKLTNETIDLLFDVSYQIIEEKIPLLEKAGLLEFVKEVHAEADFYYRNDRMDFAYPLMEAFQTRGIEFQSNSDGPILLMLYIAVLQKRLAWSDDEVYRYFKRNEKKL</sequence>
<dbReference type="Gene3D" id="1.10.3210.10">
    <property type="entry name" value="Hypothetical protein af1432"/>
    <property type="match status" value="1"/>
</dbReference>
<dbReference type="InterPro" id="IPR003607">
    <property type="entry name" value="HD/PDEase_dom"/>
</dbReference>
<dbReference type="Pfam" id="PF13328">
    <property type="entry name" value="HD_4"/>
    <property type="match status" value="1"/>
</dbReference>
<reference evidence="3" key="1">
    <citation type="submission" date="2016-05" db="EMBL/GenBank/DDBJ databases">
        <authorList>
            <person name="Liu B."/>
            <person name="Wang J."/>
            <person name="Zhu Y."/>
            <person name="Liu G."/>
            <person name="Chen Q."/>
            <person name="Chen Z."/>
            <person name="Lan J."/>
            <person name="Che J."/>
            <person name="Ge C."/>
            <person name="Shi H."/>
            <person name="Pan Z."/>
            <person name="Liu X."/>
        </authorList>
    </citation>
    <scope>NUCLEOTIDE SEQUENCE [LARGE SCALE GENOMIC DNA]</scope>
    <source>
        <strain evidence="3">FJAT-27215</strain>
    </source>
</reference>
<dbReference type="PANTHER" id="PTHR46246:SF1">
    <property type="entry name" value="GUANOSINE-3',5'-BIS(DIPHOSPHATE) 3'-PYROPHOSPHOHYDROLASE MESH1"/>
    <property type="match status" value="1"/>
</dbReference>
<dbReference type="SMART" id="SM00471">
    <property type="entry name" value="HDc"/>
    <property type="match status" value="1"/>
</dbReference>
<dbReference type="PANTHER" id="PTHR46246">
    <property type="entry name" value="GUANOSINE-3',5'-BIS(DIPHOSPHATE) 3'-PYROPHOSPHOHYDROLASE MESH1"/>
    <property type="match status" value="1"/>
</dbReference>
<dbReference type="RefSeq" id="WP_065410641.1">
    <property type="nucleotide sequence ID" value="NZ_MAYT01000023.1"/>
</dbReference>
<dbReference type="Proteomes" id="UP000092578">
    <property type="component" value="Unassembled WGS sequence"/>
</dbReference>
<evidence type="ECO:0000259" key="1">
    <source>
        <dbReference type="SMART" id="SM00471"/>
    </source>
</evidence>
<evidence type="ECO:0000313" key="3">
    <source>
        <dbReference type="Proteomes" id="UP000092578"/>
    </source>
</evidence>
<dbReference type="EMBL" id="MAYT01000023">
    <property type="protein sequence ID" value="OCA87196.1"/>
    <property type="molecule type" value="Genomic_DNA"/>
</dbReference>
<protein>
    <recommendedName>
        <fullName evidence="1">HD/PDEase domain-containing protein</fullName>
    </recommendedName>
</protein>
<gene>
    <name evidence="2" type="ORF">A8F95_08010</name>
</gene>
<comment type="caution">
    <text evidence="2">The sequence shown here is derived from an EMBL/GenBank/DDBJ whole genome shotgun (WGS) entry which is preliminary data.</text>
</comment>
<proteinExistence type="predicted"/>
<evidence type="ECO:0000313" key="2">
    <source>
        <dbReference type="EMBL" id="OCA87196.1"/>
    </source>
</evidence>
<name>A0A1B9ATH2_9BACI</name>
<organism evidence="2 3">
    <name type="scientific">Pseudobacillus wudalianchiensis</name>
    <dbReference type="NCBI Taxonomy" id="1743143"/>
    <lineage>
        <taxon>Bacteria</taxon>
        <taxon>Bacillati</taxon>
        <taxon>Bacillota</taxon>
        <taxon>Bacilli</taxon>
        <taxon>Bacillales</taxon>
        <taxon>Bacillaceae</taxon>
        <taxon>Pseudobacillus</taxon>
    </lineage>
</organism>
<keyword evidence="3" id="KW-1185">Reference proteome</keyword>
<feature type="domain" description="HD/PDEase" evidence="1">
    <location>
        <begin position="23"/>
        <end position="130"/>
    </location>
</feature>
<dbReference type="AlphaFoldDB" id="A0A1B9ATH2"/>
<dbReference type="GO" id="GO:0008893">
    <property type="term" value="F:guanosine-3',5'-bis(diphosphate) 3'-diphosphatase activity"/>
    <property type="evidence" value="ECO:0007669"/>
    <property type="project" value="TreeGrafter"/>
</dbReference>
<dbReference type="InterPro" id="IPR052194">
    <property type="entry name" value="MESH1"/>
</dbReference>